<dbReference type="GO" id="GO:0009252">
    <property type="term" value="P:peptidoglycan biosynthetic process"/>
    <property type="evidence" value="ECO:0007669"/>
    <property type="project" value="UniProtKB-UniPathway"/>
</dbReference>
<keyword evidence="7 9" id="KW-0573">Peptidoglycan synthesis</keyword>
<evidence type="ECO:0000256" key="2">
    <source>
        <dbReference type="ARBA" id="ARBA00022490"/>
    </source>
</evidence>
<dbReference type="EMBL" id="PFGC01000042">
    <property type="protein sequence ID" value="PIW36685.1"/>
    <property type="molecule type" value="Genomic_DNA"/>
</dbReference>
<comment type="similarity">
    <text evidence="1">Belongs to the MurCDEF family. MurE subfamily.</text>
</comment>
<evidence type="ECO:0000313" key="13">
    <source>
        <dbReference type="Proteomes" id="UP000230292"/>
    </source>
</evidence>
<evidence type="ECO:0000313" key="12">
    <source>
        <dbReference type="EMBL" id="PIW36685.1"/>
    </source>
</evidence>
<comment type="caution">
    <text evidence="12">The sequence shown here is derived from an EMBL/GenBank/DDBJ whole genome shotgun (WGS) entry which is preliminary data.</text>
</comment>
<gene>
    <name evidence="12" type="ORF">COW24_03935</name>
</gene>
<reference evidence="12 13" key="1">
    <citation type="submission" date="2017-09" db="EMBL/GenBank/DDBJ databases">
        <title>Depth-based differentiation of microbial function through sediment-hosted aquifers and enrichment of novel symbionts in the deep terrestrial subsurface.</title>
        <authorList>
            <person name="Probst A.J."/>
            <person name="Ladd B."/>
            <person name="Jarett J.K."/>
            <person name="Geller-Mcgrath D.E."/>
            <person name="Sieber C.M."/>
            <person name="Emerson J.B."/>
            <person name="Anantharaman K."/>
            <person name="Thomas B.C."/>
            <person name="Malmstrom R."/>
            <person name="Stieglmeier M."/>
            <person name="Klingl A."/>
            <person name="Woyke T."/>
            <person name="Ryan C.M."/>
            <person name="Banfield J.F."/>
        </authorList>
    </citation>
    <scope>NUCLEOTIDE SEQUENCE [LARGE SCALE GENOMIC DNA]</scope>
    <source>
        <strain evidence="12">CG15_BIG_FIL_POST_REV_8_21_14_020_45_12</strain>
    </source>
</reference>
<keyword evidence="8 9" id="KW-0961">Cell wall biogenesis/degradation</keyword>
<dbReference type="SUPFAM" id="SSF53623">
    <property type="entry name" value="MurD-like peptide ligases, catalytic domain"/>
    <property type="match status" value="1"/>
</dbReference>
<evidence type="ECO:0008006" key="14">
    <source>
        <dbReference type="Google" id="ProtNLM"/>
    </source>
</evidence>
<evidence type="ECO:0000256" key="6">
    <source>
        <dbReference type="ARBA" id="ARBA00022960"/>
    </source>
</evidence>
<keyword evidence="3" id="KW-0436">Ligase</keyword>
<keyword evidence="9" id="KW-0132">Cell division</keyword>
<evidence type="ECO:0000259" key="11">
    <source>
        <dbReference type="Pfam" id="PF08245"/>
    </source>
</evidence>
<dbReference type="UniPathway" id="UPA00219"/>
<dbReference type="Gene3D" id="3.40.1190.10">
    <property type="entry name" value="Mur-like, catalytic domain"/>
    <property type="match status" value="1"/>
</dbReference>
<keyword evidence="2" id="KW-0963">Cytoplasm</keyword>
<evidence type="ECO:0000256" key="5">
    <source>
        <dbReference type="ARBA" id="ARBA00022840"/>
    </source>
</evidence>
<dbReference type="Pfam" id="PF08245">
    <property type="entry name" value="Mur_ligase_M"/>
    <property type="match status" value="1"/>
</dbReference>
<dbReference type="GO" id="GO:0005524">
    <property type="term" value="F:ATP binding"/>
    <property type="evidence" value="ECO:0007669"/>
    <property type="project" value="UniProtKB-KW"/>
</dbReference>
<sequence>MFYRLKELARKLTPSQVMDFYYRAVAWLAAVIYQHPSRKMIVIGVTGTKGKSTTSNILWKILTDAGHTVGVTGTINFRIGNKQKLNDTKMTMLGRFRMQRLLREMWREGCDVAVVETTSEGIKQYRHSSIHFDVCAFTNISPEHLESHGGFDNYKAAKLKLFTHLSALPSKVINGKKIEKASVINTDSDFAEDFLAIGDHLKVRVGTTEPNDIYVTDIREQINGTEFQVDCRPARIPLLGKWNVMNTAMAMGIGSAVGINLPEMIDSVAELEPVPGRMEFVDEGQDYAVIVDYAYEPVSLRLLYEFCRARIESGNKLITLISSTGGGRDVGRRAPNGQVAGELCDYVIVTDEDPYDDDPQVIIDMVAEGVLKAGKVEGETFWRVLDRSEAIVKACALAKPGDVVILTAKGAEQKMCLAGGKKINWDDREVAREAMRKVKMI</sequence>
<evidence type="ECO:0000259" key="10">
    <source>
        <dbReference type="Pfam" id="PF02875"/>
    </source>
</evidence>
<organism evidence="12 13">
    <name type="scientific">Candidatus Kerfeldbacteria bacterium CG15_BIG_FIL_POST_REV_8_21_14_020_45_12</name>
    <dbReference type="NCBI Taxonomy" id="2014247"/>
    <lineage>
        <taxon>Bacteria</taxon>
        <taxon>Candidatus Kerfeldiibacteriota</taxon>
    </lineage>
</organism>
<evidence type="ECO:0000256" key="3">
    <source>
        <dbReference type="ARBA" id="ARBA00022598"/>
    </source>
</evidence>
<proteinExistence type="inferred from homology"/>
<evidence type="ECO:0000256" key="4">
    <source>
        <dbReference type="ARBA" id="ARBA00022741"/>
    </source>
</evidence>
<dbReference type="Proteomes" id="UP000230292">
    <property type="component" value="Unassembled WGS sequence"/>
</dbReference>
<dbReference type="GO" id="GO:0008360">
    <property type="term" value="P:regulation of cell shape"/>
    <property type="evidence" value="ECO:0007669"/>
    <property type="project" value="UniProtKB-KW"/>
</dbReference>
<feature type="domain" description="Mur ligase C-terminal" evidence="10">
    <location>
        <begin position="276"/>
        <end position="410"/>
    </location>
</feature>
<dbReference type="GO" id="GO:0071555">
    <property type="term" value="P:cell wall organization"/>
    <property type="evidence" value="ECO:0007669"/>
    <property type="project" value="UniProtKB-KW"/>
</dbReference>
<keyword evidence="9" id="KW-0131">Cell cycle</keyword>
<protein>
    <recommendedName>
        <fullName evidence="14">UDP-N-acetylmuramoyl-L-alanyl-D-glutamate--2, 6-diaminopimelate ligase</fullName>
    </recommendedName>
</protein>
<evidence type="ECO:0000256" key="8">
    <source>
        <dbReference type="ARBA" id="ARBA00023316"/>
    </source>
</evidence>
<evidence type="ECO:0000256" key="1">
    <source>
        <dbReference type="ARBA" id="ARBA00005898"/>
    </source>
</evidence>
<dbReference type="Gene3D" id="3.90.190.20">
    <property type="entry name" value="Mur ligase, C-terminal domain"/>
    <property type="match status" value="1"/>
</dbReference>
<dbReference type="NCBIfam" id="TIGR01085">
    <property type="entry name" value="murE"/>
    <property type="match status" value="1"/>
</dbReference>
<dbReference type="GO" id="GO:0004326">
    <property type="term" value="F:tetrahydrofolylpolyglutamate synthase activity"/>
    <property type="evidence" value="ECO:0007669"/>
    <property type="project" value="InterPro"/>
</dbReference>
<dbReference type="InterPro" id="IPR005761">
    <property type="entry name" value="UDP-N-AcMur-Glu-dNH2Pim_ligase"/>
</dbReference>
<dbReference type="AlphaFoldDB" id="A0A2M7H382"/>
<dbReference type="SUPFAM" id="SSF53244">
    <property type="entry name" value="MurD-like peptide ligases, peptide-binding domain"/>
    <property type="match status" value="1"/>
</dbReference>
<dbReference type="InterPro" id="IPR036615">
    <property type="entry name" value="Mur_ligase_C_dom_sf"/>
</dbReference>
<dbReference type="InterPro" id="IPR018109">
    <property type="entry name" value="Folylpolyglutamate_synth_CS"/>
</dbReference>
<feature type="domain" description="Mur ligase central" evidence="11">
    <location>
        <begin position="45"/>
        <end position="253"/>
    </location>
</feature>
<dbReference type="PANTHER" id="PTHR23135:SF4">
    <property type="entry name" value="UDP-N-ACETYLMURAMOYL-L-ALANYL-D-GLUTAMATE--2,6-DIAMINOPIMELATE LIGASE MURE HOMOLOG, CHLOROPLASTIC"/>
    <property type="match status" value="1"/>
</dbReference>
<dbReference type="GO" id="GO:0051301">
    <property type="term" value="P:cell division"/>
    <property type="evidence" value="ECO:0007669"/>
    <property type="project" value="UniProtKB-KW"/>
</dbReference>
<keyword evidence="6 9" id="KW-0133">Cell shape</keyword>
<comment type="subcellular location">
    <subcellularLocation>
        <location evidence="9">Cytoplasm</location>
    </subcellularLocation>
</comment>
<dbReference type="GO" id="GO:0005737">
    <property type="term" value="C:cytoplasm"/>
    <property type="evidence" value="ECO:0007669"/>
    <property type="project" value="UniProtKB-SubCell"/>
</dbReference>
<keyword evidence="4" id="KW-0547">Nucleotide-binding</keyword>
<dbReference type="InterPro" id="IPR036565">
    <property type="entry name" value="Mur-like_cat_sf"/>
</dbReference>
<evidence type="ECO:0000256" key="7">
    <source>
        <dbReference type="ARBA" id="ARBA00022984"/>
    </source>
</evidence>
<dbReference type="PANTHER" id="PTHR23135">
    <property type="entry name" value="MUR LIGASE FAMILY MEMBER"/>
    <property type="match status" value="1"/>
</dbReference>
<dbReference type="InterPro" id="IPR004101">
    <property type="entry name" value="Mur_ligase_C"/>
</dbReference>
<keyword evidence="5" id="KW-0067">ATP-binding</keyword>
<dbReference type="Pfam" id="PF02875">
    <property type="entry name" value="Mur_ligase_C"/>
    <property type="match status" value="1"/>
</dbReference>
<dbReference type="InterPro" id="IPR013221">
    <property type="entry name" value="Mur_ligase_cen"/>
</dbReference>
<comment type="pathway">
    <text evidence="9">Cell wall biogenesis; peptidoglycan biosynthesis.</text>
</comment>
<dbReference type="PROSITE" id="PS01011">
    <property type="entry name" value="FOLYLPOLYGLU_SYNT_1"/>
    <property type="match status" value="1"/>
</dbReference>
<accession>A0A2M7H382</accession>
<name>A0A2M7H382_9BACT</name>
<evidence type="ECO:0000256" key="9">
    <source>
        <dbReference type="RuleBase" id="RU004135"/>
    </source>
</evidence>